<comment type="caution">
    <text evidence="2">The sequence shown here is derived from an EMBL/GenBank/DDBJ whole genome shotgun (WGS) entry which is preliminary data.</text>
</comment>
<evidence type="ECO:0000313" key="3">
    <source>
        <dbReference type="Proteomes" id="UP000036947"/>
    </source>
</evidence>
<accession>A0A0L0NFJ2</accession>
<feature type="compositionally biased region" description="Acidic residues" evidence="1">
    <location>
        <begin position="167"/>
        <end position="179"/>
    </location>
</feature>
<feature type="region of interest" description="Disordered" evidence="1">
    <location>
        <begin position="161"/>
        <end position="185"/>
    </location>
</feature>
<sequence length="208" mass="23210">MHDRHKYHSRGIEVTLPYKFRVLLIAPVVREPVPIFTNGKDCLPFKGLSRDASPLSLLSGLRRWPGTSNAGNRRLVSLVLSNLGLFVFIVRVLRYTNVANLKVPVIVLGNFVAHGEAAVVRRWPPDVSDPDNIRKVDNVQPAIQNEPPGLPMKWNKVGVTDRGEREAVEEEEAKDDQDASQDSPPQFLVHGLLDVLLALSQVLECEIE</sequence>
<dbReference type="Proteomes" id="UP000036947">
    <property type="component" value="Unassembled WGS sequence"/>
</dbReference>
<keyword evidence="3" id="KW-1185">Reference proteome</keyword>
<dbReference type="AlphaFoldDB" id="A0A0L0NFJ2"/>
<dbReference type="EMBL" id="LFRF01000005">
    <property type="protein sequence ID" value="KND92799.1"/>
    <property type="molecule type" value="Genomic_DNA"/>
</dbReference>
<name>A0A0L0NFJ2_TOLOC</name>
<evidence type="ECO:0000313" key="2">
    <source>
        <dbReference type="EMBL" id="KND92799.1"/>
    </source>
</evidence>
<organism evidence="2 3">
    <name type="scientific">Tolypocladium ophioglossoides (strain CBS 100239)</name>
    <name type="common">Snaketongue truffleclub</name>
    <name type="synonym">Elaphocordyceps ophioglossoides</name>
    <dbReference type="NCBI Taxonomy" id="1163406"/>
    <lineage>
        <taxon>Eukaryota</taxon>
        <taxon>Fungi</taxon>
        <taxon>Dikarya</taxon>
        <taxon>Ascomycota</taxon>
        <taxon>Pezizomycotina</taxon>
        <taxon>Sordariomycetes</taxon>
        <taxon>Hypocreomycetidae</taxon>
        <taxon>Hypocreales</taxon>
        <taxon>Ophiocordycipitaceae</taxon>
        <taxon>Tolypocladium</taxon>
    </lineage>
</organism>
<feature type="unsure residue" description="E or Q" evidence="2">
    <location>
        <position position="171"/>
    </location>
</feature>
<gene>
    <name evidence="2" type="ORF">TOPH_02531</name>
</gene>
<dbReference type="OrthoDB" id="5595109at2759"/>
<reference evidence="2 3" key="1">
    <citation type="journal article" date="2015" name="BMC Genomics">
        <title>The genome of the truffle-parasite Tolypocladium ophioglossoides and the evolution of antifungal peptaibiotics.</title>
        <authorList>
            <person name="Quandt C.A."/>
            <person name="Bushley K.E."/>
            <person name="Spatafora J.W."/>
        </authorList>
    </citation>
    <scope>NUCLEOTIDE SEQUENCE [LARGE SCALE GENOMIC DNA]</scope>
    <source>
        <strain evidence="2 3">CBS 100239</strain>
    </source>
</reference>
<evidence type="ECO:0000256" key="1">
    <source>
        <dbReference type="SAM" id="MobiDB-lite"/>
    </source>
</evidence>
<proteinExistence type="predicted"/>
<protein>
    <submittedName>
        <fullName evidence="2">Uncharacterized protein</fullName>
    </submittedName>
</protein>